<proteinExistence type="predicted"/>
<keyword evidence="2" id="KW-0812">Transmembrane</keyword>
<name>A0ABW4Q8U6_9MICC</name>
<keyword evidence="2" id="KW-0472">Membrane</keyword>
<evidence type="ECO:0000313" key="4">
    <source>
        <dbReference type="Proteomes" id="UP001597307"/>
    </source>
</evidence>
<keyword evidence="4" id="KW-1185">Reference proteome</keyword>
<dbReference type="InterPro" id="IPR027417">
    <property type="entry name" value="P-loop_NTPase"/>
</dbReference>
<dbReference type="Gene3D" id="3.40.50.300">
    <property type="entry name" value="P-loop containing nucleotide triphosphate hydrolases"/>
    <property type="match status" value="1"/>
</dbReference>
<evidence type="ECO:0008006" key="5">
    <source>
        <dbReference type="Google" id="ProtNLM"/>
    </source>
</evidence>
<organism evidence="3 4">
    <name type="scientific">Arthrobacter flavus</name>
    <dbReference type="NCBI Taxonomy" id="95172"/>
    <lineage>
        <taxon>Bacteria</taxon>
        <taxon>Bacillati</taxon>
        <taxon>Actinomycetota</taxon>
        <taxon>Actinomycetes</taxon>
        <taxon>Micrococcales</taxon>
        <taxon>Micrococcaceae</taxon>
        <taxon>Arthrobacter</taxon>
    </lineage>
</organism>
<evidence type="ECO:0000313" key="3">
    <source>
        <dbReference type="EMBL" id="MFD1847121.1"/>
    </source>
</evidence>
<comment type="caution">
    <text evidence="3">The sequence shown here is derived from an EMBL/GenBank/DDBJ whole genome shotgun (WGS) entry which is preliminary data.</text>
</comment>
<reference evidence="4" key="1">
    <citation type="journal article" date="2019" name="Int. J. Syst. Evol. Microbiol.">
        <title>The Global Catalogue of Microorganisms (GCM) 10K type strain sequencing project: providing services to taxonomists for standard genome sequencing and annotation.</title>
        <authorList>
            <consortium name="The Broad Institute Genomics Platform"/>
            <consortium name="The Broad Institute Genome Sequencing Center for Infectious Disease"/>
            <person name="Wu L."/>
            <person name="Ma J."/>
        </authorList>
    </citation>
    <scope>NUCLEOTIDE SEQUENCE [LARGE SCALE GENOMIC DNA]</scope>
    <source>
        <strain evidence="4">JCM 11496</strain>
    </source>
</reference>
<feature type="compositionally biased region" description="Basic and acidic residues" evidence="1">
    <location>
        <begin position="494"/>
        <end position="504"/>
    </location>
</feature>
<evidence type="ECO:0000256" key="1">
    <source>
        <dbReference type="SAM" id="MobiDB-lite"/>
    </source>
</evidence>
<dbReference type="PANTHER" id="PTHR32309">
    <property type="entry name" value="TYROSINE-PROTEIN KINASE"/>
    <property type="match status" value="1"/>
</dbReference>
<evidence type="ECO:0000256" key="2">
    <source>
        <dbReference type="SAM" id="Phobius"/>
    </source>
</evidence>
<dbReference type="PANTHER" id="PTHR32309:SF31">
    <property type="entry name" value="CAPSULAR EXOPOLYSACCHARIDE FAMILY"/>
    <property type="match status" value="1"/>
</dbReference>
<dbReference type="Proteomes" id="UP001597307">
    <property type="component" value="Unassembled WGS sequence"/>
</dbReference>
<dbReference type="EMBL" id="JBHUGA010000040">
    <property type="protein sequence ID" value="MFD1847121.1"/>
    <property type="molecule type" value="Genomic_DNA"/>
</dbReference>
<gene>
    <name evidence="3" type="ORF">ACFSFX_10985</name>
</gene>
<accession>A0ABW4Q8U6</accession>
<sequence>MRRHWRVLASVIVIGLLAAASYVGINTAQYSSTSTVFLEPLAGNPYSPATPSSRPEQLAALTTEAGLVYTDAVVDLATGIGTTLGFDLGSTIRDKVVTQVPSNSQVVQITYTENSPELAQAGSQALAEAYLQYRRERATRVVEAQSELSDQQLESISALLNQASEALNAAIAAGNAGEAEALDLEQQVILYANQLAQVRLDQTDAATTSIRPGDIISPAPLPPVRDGVHPLLIGAGILAMAVLLGIALTLIRERTDKRIHDRDDLSAAGVSPFLGAVSRGSGPADESARENYHRLTNSLHQFISLPDGALMVAGVSGMTPAWEVAAGIADTLAEAGAPVTLVLATAEAPHDLDSSAPGFTDLLSGRCQPTEARRIGVRVSENVTILGPGTQVERLESLVWDPSLETVFRDLCSTGLVLVVGPSVNTALGGVLARESAAILLVVEEDRSTLAEVLVARETLDQDRTTIVGGVLLTRERGKHRSSVNGSIFNLWGHKSDTPPHPEQTEAAAQHSSHT</sequence>
<keyword evidence="2" id="KW-1133">Transmembrane helix</keyword>
<feature type="region of interest" description="Disordered" evidence="1">
    <location>
        <begin position="491"/>
        <end position="515"/>
    </location>
</feature>
<dbReference type="InterPro" id="IPR050445">
    <property type="entry name" value="Bact_polysacc_biosynth/exp"/>
</dbReference>
<protein>
    <recommendedName>
        <fullName evidence="5">Chain length determinant protein</fullName>
    </recommendedName>
</protein>
<dbReference type="RefSeq" id="WP_377959633.1">
    <property type="nucleotide sequence ID" value="NZ_JBHUGA010000040.1"/>
</dbReference>
<feature type="transmembrane region" description="Helical" evidence="2">
    <location>
        <begin position="231"/>
        <end position="251"/>
    </location>
</feature>